<proteinExistence type="predicted"/>
<feature type="region of interest" description="Disordered" evidence="1">
    <location>
        <begin position="271"/>
        <end position="312"/>
    </location>
</feature>
<evidence type="ECO:0000313" key="3">
    <source>
        <dbReference type="Proteomes" id="UP000194127"/>
    </source>
</evidence>
<feature type="region of interest" description="Disordered" evidence="1">
    <location>
        <begin position="123"/>
        <end position="160"/>
    </location>
</feature>
<dbReference type="GeneID" id="36329591"/>
<gene>
    <name evidence="2" type="ORF">POSPLADRAFT_1136082</name>
</gene>
<keyword evidence="3" id="KW-1185">Reference proteome</keyword>
<dbReference type="Proteomes" id="UP000194127">
    <property type="component" value="Unassembled WGS sequence"/>
</dbReference>
<reference evidence="2 3" key="1">
    <citation type="submission" date="2017-04" db="EMBL/GenBank/DDBJ databases">
        <title>Genome Sequence of the Model Brown-Rot Fungus Postia placenta SB12.</title>
        <authorList>
            <consortium name="DOE Joint Genome Institute"/>
            <person name="Gaskell J."/>
            <person name="Kersten P."/>
            <person name="Larrondo L.F."/>
            <person name="Canessa P."/>
            <person name="Martinez D."/>
            <person name="Hibbett D."/>
            <person name="Schmoll M."/>
            <person name="Kubicek C.P."/>
            <person name="Martinez A.T."/>
            <person name="Yadav J."/>
            <person name="Master E."/>
            <person name="Magnuson J.K."/>
            <person name="James T."/>
            <person name="Yaver D."/>
            <person name="Berka R."/>
            <person name="Labutti K."/>
            <person name="Lipzen A."/>
            <person name="Aerts A."/>
            <person name="Barry K."/>
            <person name="Henrissat B."/>
            <person name="Blanchette R."/>
            <person name="Grigoriev I."/>
            <person name="Cullen D."/>
        </authorList>
    </citation>
    <scope>NUCLEOTIDE SEQUENCE [LARGE SCALE GENOMIC DNA]</scope>
    <source>
        <strain evidence="2 3">MAD-698-R-SB12</strain>
    </source>
</reference>
<dbReference type="EMBL" id="KZ110593">
    <property type="protein sequence ID" value="OSX65441.1"/>
    <property type="molecule type" value="Genomic_DNA"/>
</dbReference>
<name>A0A1X6NA05_9APHY</name>
<evidence type="ECO:0000313" key="2">
    <source>
        <dbReference type="EMBL" id="OSX65441.1"/>
    </source>
</evidence>
<organism evidence="2 3">
    <name type="scientific">Postia placenta MAD-698-R-SB12</name>
    <dbReference type="NCBI Taxonomy" id="670580"/>
    <lineage>
        <taxon>Eukaryota</taxon>
        <taxon>Fungi</taxon>
        <taxon>Dikarya</taxon>
        <taxon>Basidiomycota</taxon>
        <taxon>Agaricomycotina</taxon>
        <taxon>Agaricomycetes</taxon>
        <taxon>Polyporales</taxon>
        <taxon>Adustoporiaceae</taxon>
        <taxon>Rhodonia</taxon>
    </lineage>
</organism>
<sequence>MSARSATPASTPSLVNRRLASLLVVLEAPPTADAALDVVEEWAQDLSPLVLAYRKALGAIRDEETGLRVAAAVKQLAERASESWVDWARGDWPELATAIDAEVERRVEEQKRLAEEEARRIEEAAKRAQAAEDRRLEDERRRKDEEERRLEDEHRAQEAADEELARIAAAEGLLDKGKGRAIVDEEVAELSDDPSIKTPRTVDRPFAMTEVDMAAAAIEKRQAGQKCNRCAGYRSAPVDCVWAENATTCDRCAQFQQGCYFDKVSVLGKTKKTRGGGSTTKKRIRPASPGPSVADASGSKKRRVDEPPRPLLRLPLDGASRLGLEQDDLDALDLDDESRGIIRVIRKERAHIARRRALLHDMDLDLQKMEKAALAKGGIGMLPASRSSSRVRRNRDGFAGVRTEDCNRLVLVGEVLDDALREHVEGSAEEDVVCCVSNDVSLEVQHDLTDAEGNISNESQRSVHLAVRRLHVQLDCRIEEEVEAQTDLFRHGDDLRTWVDDAFDLLFVVDQRDDRTNRVRIAGDGEFCGVLAVSYGSGTIVAPGSNVAPEHESWLTAVTSSAPISTMWADATGSVETRLGVTASRYLFRMSGAIDSNSSGVSVTNGDFIERWKISSASFGWITGTMVLYADVDCAGGEGGAGAAAGIVGGGAVLVEVLEGAATPLDVPDPEASALFGTAGVNLDAVEDLPALPKLKEFSLERLDSAAGVEREGLHSRAIVDLEEHRRSGGCCGISSMPLVDSISYCETRDSAGAEASVRKDDLAFGVTLALAVPDVDLRELAGAYPAATIAAVVARLFNSAVLVDVDGSLLSRCGGVAVRSVCRRLDECCDRPRQAFDDHRDVFGFDHPGGHHCRSVRRRSGSLVSHCRRCARCTV</sequence>
<evidence type="ECO:0000256" key="1">
    <source>
        <dbReference type="SAM" id="MobiDB-lite"/>
    </source>
</evidence>
<feature type="compositionally biased region" description="Basic residues" evidence="1">
    <location>
        <begin position="271"/>
        <end position="285"/>
    </location>
</feature>
<dbReference type="AlphaFoldDB" id="A0A1X6NA05"/>
<dbReference type="RefSeq" id="XP_024342235.1">
    <property type="nucleotide sequence ID" value="XM_024484642.1"/>
</dbReference>
<accession>A0A1X6NA05</accession>
<protein>
    <submittedName>
        <fullName evidence="2">Uncharacterized protein</fullName>
    </submittedName>
</protein>
<feature type="compositionally biased region" description="Basic and acidic residues" evidence="1">
    <location>
        <begin position="123"/>
        <end position="158"/>
    </location>
</feature>
<dbReference type="OrthoDB" id="10379631at2759"/>